<feature type="transmembrane region" description="Helical" evidence="1">
    <location>
        <begin position="41"/>
        <end position="61"/>
    </location>
</feature>
<dbReference type="EMBL" id="JAPYYP010000028">
    <property type="protein sequence ID" value="MDA5110262.1"/>
    <property type="molecule type" value="Genomic_DNA"/>
</dbReference>
<evidence type="ECO:0000256" key="1">
    <source>
        <dbReference type="SAM" id="Phobius"/>
    </source>
</evidence>
<proteinExistence type="predicted"/>
<keyword evidence="1" id="KW-0812">Transmembrane</keyword>
<organism evidence="2 3">
    <name type="scientific">Brevibacillus thermoruber</name>
    <dbReference type="NCBI Taxonomy" id="33942"/>
    <lineage>
        <taxon>Bacteria</taxon>
        <taxon>Bacillati</taxon>
        <taxon>Bacillota</taxon>
        <taxon>Bacilli</taxon>
        <taxon>Bacillales</taxon>
        <taxon>Paenibacillaceae</taxon>
        <taxon>Brevibacillus</taxon>
    </lineage>
</organism>
<dbReference type="RefSeq" id="WP_271140673.1">
    <property type="nucleotide sequence ID" value="NZ_JAPYYP010000028.1"/>
</dbReference>
<sequence length="108" mass="12345">MRAEGTGRLSSGFLCGAPRVLHLISTQDYPLVSPITNKRRLLYGALTHYLLAMFWDDYMFIQKLKVTGSGTQHTFDNVNENFWVIFCVEILLAVALMVLSFFIKKEPK</sequence>
<keyword evidence="1" id="KW-1133">Transmembrane helix</keyword>
<dbReference type="Proteomes" id="UP001151071">
    <property type="component" value="Unassembled WGS sequence"/>
</dbReference>
<protein>
    <submittedName>
        <fullName evidence="2">Uncharacterized protein</fullName>
    </submittedName>
</protein>
<dbReference type="AlphaFoldDB" id="A0A9X3TTJ6"/>
<reference evidence="2" key="1">
    <citation type="submission" date="2022-12" db="EMBL/GenBank/DDBJ databases">
        <title>Draft genome sequence of the thermophilic strain Brevibacillus thermoruber HT42, isolated from Los Humeros, Puebla, Mexico, with biotechnological potential.</title>
        <authorList>
            <person name="Lara Sanchez J."/>
            <person name="Solis Palacios R."/>
            <person name="Bustos Baena A.S."/>
            <person name="Ruz Baez A.E."/>
            <person name="Espinosa Luna G."/>
            <person name="Oliart Ros R.M."/>
        </authorList>
    </citation>
    <scope>NUCLEOTIDE SEQUENCE</scope>
    <source>
        <strain evidence="2">HT42</strain>
    </source>
</reference>
<evidence type="ECO:0000313" key="3">
    <source>
        <dbReference type="Proteomes" id="UP001151071"/>
    </source>
</evidence>
<keyword evidence="3" id="KW-1185">Reference proteome</keyword>
<evidence type="ECO:0000313" key="2">
    <source>
        <dbReference type="EMBL" id="MDA5110262.1"/>
    </source>
</evidence>
<comment type="caution">
    <text evidence="2">The sequence shown here is derived from an EMBL/GenBank/DDBJ whole genome shotgun (WGS) entry which is preliminary data.</text>
</comment>
<keyword evidence="1" id="KW-0472">Membrane</keyword>
<accession>A0A9X3TTJ6</accession>
<feature type="transmembrane region" description="Helical" evidence="1">
    <location>
        <begin position="81"/>
        <end position="103"/>
    </location>
</feature>
<gene>
    <name evidence="2" type="ORF">O3V59_17990</name>
</gene>
<name>A0A9X3TTJ6_9BACL</name>